<feature type="compositionally biased region" description="Polar residues" evidence="1">
    <location>
        <begin position="270"/>
        <end position="297"/>
    </location>
</feature>
<dbReference type="AlphaFoldDB" id="A0ABD2X8E3"/>
<sequence length="356" mass="40068">MSSRKRSLSPAREMEKLMKKVKKLEERVQAASARLQNKDSSAGESSPEHRDPDPSDSSSPEDDSSEKKEEEKVKKKEEEVETEDEEWAEIIGENPKNSGAQITTVKSDLLEIWKFFCTEGMKKEAEKALIAKYVYREEFNAPTLNPQIASIMKESSKTRDRYMATIQKLAGLSLSVIGSIMTNIYDPRDEGVDIIDILTPLKDAGDLLSLIINKQSKNRKAFIEPGLSKESSTILKETSIDEFLYGKDLSGKIKEMKAFSKEGEGLAKATPTSATPRSLNQNTPYSGRQRAGFTNTRGRQKQKLYFRGSQQYNQQFVNRRAQAPRGRGSSTRSAEREISSRWQIEILCKQVVGDHG</sequence>
<evidence type="ECO:0000313" key="2">
    <source>
        <dbReference type="EMBL" id="KAL3401404.1"/>
    </source>
</evidence>
<dbReference type="PANTHER" id="PTHR34239:SF2">
    <property type="entry name" value="TRANSPOSABLE ELEMENT P TRANSPOSASE_THAP9 CONSERVED DOMAIN-CONTAINING PROTEIN"/>
    <property type="match status" value="1"/>
</dbReference>
<feature type="compositionally biased region" description="Polar residues" evidence="1">
    <location>
        <begin position="34"/>
        <end position="43"/>
    </location>
</feature>
<comment type="caution">
    <text evidence="2">The sequence shown here is derived from an EMBL/GenBank/DDBJ whole genome shotgun (WGS) entry which is preliminary data.</text>
</comment>
<feature type="region of interest" description="Disordered" evidence="1">
    <location>
        <begin position="1"/>
        <end position="99"/>
    </location>
</feature>
<keyword evidence="4" id="KW-1185">Reference proteome</keyword>
<dbReference type="PANTHER" id="PTHR34239">
    <property type="entry name" value="APPLE DOMAIN-CONTAINING PROTEIN"/>
    <property type="match status" value="1"/>
</dbReference>
<evidence type="ECO:0000313" key="3">
    <source>
        <dbReference type="EMBL" id="KAL3401408.1"/>
    </source>
</evidence>
<feature type="compositionally biased region" description="Acidic residues" evidence="1">
    <location>
        <begin position="79"/>
        <end position="88"/>
    </location>
</feature>
<organism evidence="2 4">
    <name type="scientific">Trichogramma kaykai</name>
    <dbReference type="NCBI Taxonomy" id="54128"/>
    <lineage>
        <taxon>Eukaryota</taxon>
        <taxon>Metazoa</taxon>
        <taxon>Ecdysozoa</taxon>
        <taxon>Arthropoda</taxon>
        <taxon>Hexapoda</taxon>
        <taxon>Insecta</taxon>
        <taxon>Pterygota</taxon>
        <taxon>Neoptera</taxon>
        <taxon>Endopterygota</taxon>
        <taxon>Hymenoptera</taxon>
        <taxon>Apocrita</taxon>
        <taxon>Proctotrupomorpha</taxon>
        <taxon>Chalcidoidea</taxon>
        <taxon>Trichogrammatidae</taxon>
        <taxon>Trichogramma</taxon>
    </lineage>
</organism>
<dbReference type="EMBL" id="JBJJXI010000045">
    <property type="protein sequence ID" value="KAL3401408.1"/>
    <property type="molecule type" value="Genomic_DNA"/>
</dbReference>
<name>A0ABD2X8E3_9HYME</name>
<feature type="region of interest" description="Disordered" evidence="1">
    <location>
        <begin position="316"/>
        <end position="338"/>
    </location>
</feature>
<accession>A0ABD2X8E3</accession>
<proteinExistence type="predicted"/>
<feature type="region of interest" description="Disordered" evidence="1">
    <location>
        <begin position="264"/>
        <end position="299"/>
    </location>
</feature>
<evidence type="ECO:0000313" key="4">
    <source>
        <dbReference type="Proteomes" id="UP001627154"/>
    </source>
</evidence>
<feature type="compositionally biased region" description="Basic and acidic residues" evidence="1">
    <location>
        <begin position="65"/>
        <end position="78"/>
    </location>
</feature>
<gene>
    <name evidence="2" type="ORF">TKK_005251</name>
    <name evidence="3" type="ORF">TKK_005255</name>
</gene>
<dbReference type="EMBL" id="JBJJXI010000045">
    <property type="protein sequence ID" value="KAL3401404.1"/>
    <property type="molecule type" value="Genomic_DNA"/>
</dbReference>
<feature type="compositionally biased region" description="Basic and acidic residues" evidence="1">
    <location>
        <begin position="12"/>
        <end position="28"/>
    </location>
</feature>
<reference evidence="2 4" key="1">
    <citation type="journal article" date="2024" name="bioRxiv">
        <title>A reference genome for Trichogramma kaykai: A tiny desert-dwelling parasitoid wasp with competing sex-ratio distorters.</title>
        <authorList>
            <person name="Culotta J."/>
            <person name="Lindsey A.R."/>
        </authorList>
    </citation>
    <scope>NUCLEOTIDE SEQUENCE [LARGE SCALE GENOMIC DNA]</scope>
    <source>
        <strain evidence="2 4">KSX58</strain>
    </source>
</reference>
<protein>
    <submittedName>
        <fullName evidence="2">Uncharacterized protein</fullName>
    </submittedName>
</protein>
<evidence type="ECO:0000256" key="1">
    <source>
        <dbReference type="SAM" id="MobiDB-lite"/>
    </source>
</evidence>
<dbReference type="Proteomes" id="UP001627154">
    <property type="component" value="Unassembled WGS sequence"/>
</dbReference>